<dbReference type="EMBL" id="BART01027026">
    <property type="protein sequence ID" value="GAG90188.1"/>
    <property type="molecule type" value="Genomic_DNA"/>
</dbReference>
<organism evidence="2">
    <name type="scientific">marine sediment metagenome</name>
    <dbReference type="NCBI Taxonomy" id="412755"/>
    <lineage>
        <taxon>unclassified sequences</taxon>
        <taxon>metagenomes</taxon>
        <taxon>ecological metagenomes</taxon>
    </lineage>
</organism>
<feature type="transmembrane region" description="Helical" evidence="1">
    <location>
        <begin position="91"/>
        <end position="113"/>
    </location>
</feature>
<sequence>MAEKIEDILEKCLERIFKGESIDDSLKAYPERAPELEPLLKTGFALIRKSPTVQPSPEFKAKARTQLQGMLAAKSEEAEKRPKVPIWHRKWAVAVTAILAILFAGTGAVVASANALPDKPLYPVKLAVEQV</sequence>
<keyword evidence="1" id="KW-1133">Transmembrane helix</keyword>
<comment type="caution">
    <text evidence="2">The sequence shown here is derived from an EMBL/GenBank/DDBJ whole genome shotgun (WGS) entry which is preliminary data.</text>
</comment>
<reference evidence="2" key="1">
    <citation type="journal article" date="2014" name="Front. Microbiol.">
        <title>High frequency of phylogenetically diverse reductive dehalogenase-homologous genes in deep subseafloor sedimentary metagenomes.</title>
        <authorList>
            <person name="Kawai M."/>
            <person name="Futagami T."/>
            <person name="Toyoda A."/>
            <person name="Takaki Y."/>
            <person name="Nishi S."/>
            <person name="Hori S."/>
            <person name="Arai W."/>
            <person name="Tsubouchi T."/>
            <person name="Morono Y."/>
            <person name="Uchiyama I."/>
            <person name="Ito T."/>
            <person name="Fujiyama A."/>
            <person name="Inagaki F."/>
            <person name="Takami H."/>
        </authorList>
    </citation>
    <scope>NUCLEOTIDE SEQUENCE</scope>
    <source>
        <strain evidence="2">Expedition CK06-06</strain>
    </source>
</reference>
<accession>X1C142</accession>
<evidence type="ECO:0000313" key="2">
    <source>
        <dbReference type="EMBL" id="GAG90188.1"/>
    </source>
</evidence>
<protein>
    <recommendedName>
        <fullName evidence="3">DUF5667 domain-containing protein</fullName>
    </recommendedName>
</protein>
<name>X1C142_9ZZZZ</name>
<proteinExistence type="predicted"/>
<dbReference type="AlphaFoldDB" id="X1C142"/>
<evidence type="ECO:0008006" key="3">
    <source>
        <dbReference type="Google" id="ProtNLM"/>
    </source>
</evidence>
<keyword evidence="1" id="KW-0812">Transmembrane</keyword>
<evidence type="ECO:0000256" key="1">
    <source>
        <dbReference type="SAM" id="Phobius"/>
    </source>
</evidence>
<gene>
    <name evidence="2" type="ORF">S01H4_48019</name>
</gene>
<keyword evidence="1" id="KW-0472">Membrane</keyword>
<feature type="non-terminal residue" evidence="2">
    <location>
        <position position="131"/>
    </location>
</feature>